<accession>A0A5F4WHF6</accession>
<sequence>MSYQKHQQKYQLPAKCLPKYPPKCPLQAPQASASCPAPCPPPAPSCCAPSCCISGFGGHCSLVSLRFPRFYLGQPQHSDSCEHESSRCSRCHSSGDCS</sequence>
<evidence type="ECO:0000313" key="5">
    <source>
        <dbReference type="Proteomes" id="UP000008225"/>
    </source>
</evidence>
<dbReference type="PROSITE" id="PS51257">
    <property type="entry name" value="PROKAR_LIPOPROTEIN"/>
    <property type="match status" value="1"/>
</dbReference>
<evidence type="ECO:0000313" key="4">
    <source>
        <dbReference type="Ensembl" id="ENSCJAP00000077137.1"/>
    </source>
</evidence>
<proteinExistence type="inferred from homology"/>
<organism evidence="4 5">
    <name type="scientific">Callithrix jacchus</name>
    <name type="common">White-tufted-ear marmoset</name>
    <name type="synonym">Simia Jacchus</name>
    <dbReference type="NCBI Taxonomy" id="9483"/>
    <lineage>
        <taxon>Eukaryota</taxon>
        <taxon>Metazoa</taxon>
        <taxon>Chordata</taxon>
        <taxon>Craniata</taxon>
        <taxon>Vertebrata</taxon>
        <taxon>Euteleostomi</taxon>
        <taxon>Mammalia</taxon>
        <taxon>Eutheria</taxon>
        <taxon>Euarchontoglires</taxon>
        <taxon>Primates</taxon>
        <taxon>Haplorrhini</taxon>
        <taxon>Platyrrhini</taxon>
        <taxon>Cebidae</taxon>
        <taxon>Callitrichinae</taxon>
        <taxon>Callithrix</taxon>
        <taxon>Callithrix</taxon>
    </lineage>
</organism>
<reference evidence="4" key="1">
    <citation type="submission" date="2009-03" db="EMBL/GenBank/DDBJ databases">
        <authorList>
            <person name="Warren W."/>
            <person name="Ye L."/>
            <person name="Minx P."/>
            <person name="Worley K."/>
            <person name="Gibbs R."/>
            <person name="Wilson R.K."/>
        </authorList>
    </citation>
    <scope>NUCLEOTIDE SEQUENCE [LARGE SCALE GENOMIC DNA]</scope>
</reference>
<comment type="similarity">
    <text evidence="1">Belongs to the LCE family.</text>
</comment>
<reference evidence="4" key="3">
    <citation type="submission" date="2025-09" db="UniProtKB">
        <authorList>
            <consortium name="Ensembl"/>
        </authorList>
    </citation>
    <scope>IDENTIFICATION</scope>
</reference>
<feature type="region of interest" description="Disordered" evidence="3">
    <location>
        <begin position="76"/>
        <end position="98"/>
    </location>
</feature>
<dbReference type="Pfam" id="PF14672">
    <property type="entry name" value="LCE"/>
    <property type="match status" value="1"/>
</dbReference>
<name>A0A5F4WHF6_CALJA</name>
<dbReference type="Ensembl" id="ENSCJAT00000092229.2">
    <property type="protein sequence ID" value="ENSCJAP00000077137.1"/>
    <property type="gene ID" value="ENSCJAG00000052117.2"/>
</dbReference>
<dbReference type="GO" id="GO:0031424">
    <property type="term" value="P:keratinization"/>
    <property type="evidence" value="ECO:0007669"/>
    <property type="project" value="UniProtKB-KW"/>
</dbReference>
<evidence type="ECO:0000256" key="1">
    <source>
        <dbReference type="ARBA" id="ARBA00006189"/>
    </source>
</evidence>
<keyword evidence="2" id="KW-0417">Keratinization</keyword>
<dbReference type="InParanoid" id="A0A5F4WHF6"/>
<protein>
    <submittedName>
        <fullName evidence="4">Late cornified envelope 7A</fullName>
    </submittedName>
</protein>
<evidence type="ECO:0000256" key="3">
    <source>
        <dbReference type="SAM" id="MobiDB-lite"/>
    </source>
</evidence>
<dbReference type="GeneTree" id="ENSGT00780000122937"/>
<reference evidence="4" key="2">
    <citation type="submission" date="2025-08" db="UniProtKB">
        <authorList>
            <consortium name="Ensembl"/>
        </authorList>
    </citation>
    <scope>IDENTIFICATION</scope>
</reference>
<dbReference type="OMA" id="PRFYLRQ"/>
<evidence type="ECO:0000256" key="2">
    <source>
        <dbReference type="ARBA" id="ARBA00023249"/>
    </source>
</evidence>
<keyword evidence="5" id="KW-1185">Reference proteome</keyword>
<dbReference type="AlphaFoldDB" id="A0A5F4WHF6"/>
<dbReference type="InterPro" id="IPR028205">
    <property type="entry name" value="LCE"/>
</dbReference>
<gene>
    <name evidence="4" type="primary">LCE7A</name>
    <name evidence="4" type="synonym">LOC128930161</name>
</gene>
<dbReference type="Proteomes" id="UP000008225">
    <property type="component" value="Chromosome 18"/>
</dbReference>